<reference evidence="1 2" key="1">
    <citation type="submission" date="2024-09" db="EMBL/GenBank/DDBJ databases">
        <authorList>
            <person name="D'Angelo T."/>
        </authorList>
    </citation>
    <scope>NUCLEOTIDE SEQUENCE [LARGE SCALE GENOMIC DNA]</scope>
    <source>
        <strain evidence="1">SAG AM-311-F02</strain>
    </source>
</reference>
<dbReference type="EMBL" id="JBHPEI010000149">
    <property type="protein sequence ID" value="MFC1800405.1"/>
    <property type="molecule type" value="Genomic_DNA"/>
</dbReference>
<name>A0ABV6YQQ9_UNCEI</name>
<accession>A0ABV6YQQ9</accession>
<evidence type="ECO:0000313" key="2">
    <source>
        <dbReference type="Proteomes" id="UP001594288"/>
    </source>
</evidence>
<organism evidence="1 2">
    <name type="scientific">Eiseniibacteriota bacterium</name>
    <dbReference type="NCBI Taxonomy" id="2212470"/>
    <lineage>
        <taxon>Bacteria</taxon>
        <taxon>Candidatus Eiseniibacteriota</taxon>
    </lineage>
</organism>
<keyword evidence="2" id="KW-1185">Reference proteome</keyword>
<comment type="caution">
    <text evidence="1">The sequence shown here is derived from an EMBL/GenBank/DDBJ whole genome shotgun (WGS) entry which is preliminary data.</text>
</comment>
<dbReference type="Proteomes" id="UP001594288">
    <property type="component" value="Unassembled WGS sequence"/>
</dbReference>
<sequence length="285" mass="31024">MIKRVIILAVLIALAVPATLFAIEKKQYMMREDYGVEALQGCTLQYYYYIPCPTYSWFWAFYDWDCGDIVGTVFTIGEEGTGGHLECDAENCHSVAGLSVLDFAGYGTAYPGLFTVEFDVYCADENSAPIGPSLGNSGPYETAVGWNNVVFSPSIPVTWCSTSGPPSAYPRILVTATHTGTACTYPQWALDNVSAPLLQGCPMHDVGCLPASYPRPYVGPHSILHSGYYGLGFEFIPPLVFTDGADTTQDGSVYGFIELAWKLLLECDGPATEPTSWSSIKAIYR</sequence>
<gene>
    <name evidence="1" type="ORF">ACFL2Z_05835</name>
</gene>
<protein>
    <submittedName>
        <fullName evidence="1">Uncharacterized protein</fullName>
    </submittedName>
</protein>
<evidence type="ECO:0000313" key="1">
    <source>
        <dbReference type="EMBL" id="MFC1800405.1"/>
    </source>
</evidence>
<proteinExistence type="predicted"/>